<dbReference type="GO" id="GO:0032259">
    <property type="term" value="P:methylation"/>
    <property type="evidence" value="ECO:0007669"/>
    <property type="project" value="UniProtKB-KW"/>
</dbReference>
<evidence type="ECO:0000259" key="3">
    <source>
        <dbReference type="Pfam" id="PF13847"/>
    </source>
</evidence>
<proteinExistence type="predicted"/>
<dbReference type="CDD" id="cd02440">
    <property type="entry name" value="AdoMet_MTases"/>
    <property type="match status" value="1"/>
</dbReference>
<dbReference type="GO" id="GO:0008168">
    <property type="term" value="F:methyltransferase activity"/>
    <property type="evidence" value="ECO:0007669"/>
    <property type="project" value="UniProtKB-KW"/>
</dbReference>
<evidence type="ECO:0000313" key="4">
    <source>
        <dbReference type="EMBL" id="PIR94075.1"/>
    </source>
</evidence>
<dbReference type="Proteomes" id="UP000229901">
    <property type="component" value="Unassembled WGS sequence"/>
</dbReference>
<dbReference type="PANTHER" id="PTHR13069:SF21">
    <property type="entry name" value="ALKYLATED DNA REPAIR PROTEIN ALKB HOMOLOG 8"/>
    <property type="match status" value="1"/>
</dbReference>
<accession>A0A2H0V4V5</accession>
<comment type="caution">
    <text evidence="4">The sequence shown here is derived from an EMBL/GenBank/DDBJ whole genome shotgun (WGS) entry which is preliminary data.</text>
</comment>
<dbReference type="Pfam" id="PF13847">
    <property type="entry name" value="Methyltransf_31"/>
    <property type="match status" value="1"/>
</dbReference>
<reference evidence="5" key="1">
    <citation type="submission" date="2017-09" db="EMBL/GenBank/DDBJ databases">
        <title>Depth-based differentiation of microbial function through sediment-hosted aquifers and enrichment of novel symbionts in the deep terrestrial subsurface.</title>
        <authorList>
            <person name="Probst A.J."/>
            <person name="Ladd B."/>
            <person name="Jarett J.K."/>
            <person name="Geller-Mcgrath D.E."/>
            <person name="Sieber C.M.K."/>
            <person name="Emerson J.B."/>
            <person name="Anantharaman K."/>
            <person name="Thomas B.C."/>
            <person name="Malmstrom R."/>
            <person name="Stieglmeier M."/>
            <person name="Klingl A."/>
            <person name="Woyke T."/>
            <person name="Ryan C.M."/>
            <person name="Banfield J.F."/>
        </authorList>
    </citation>
    <scope>NUCLEOTIDE SEQUENCE [LARGE SCALE GENOMIC DNA]</scope>
</reference>
<dbReference type="SUPFAM" id="SSF53335">
    <property type="entry name" value="S-adenosyl-L-methionine-dependent methyltransferases"/>
    <property type="match status" value="1"/>
</dbReference>
<organism evidence="4 5">
    <name type="scientific">Candidatus Falkowbacteria bacterium CG10_big_fil_rev_8_21_14_0_10_39_11</name>
    <dbReference type="NCBI Taxonomy" id="1974565"/>
    <lineage>
        <taxon>Bacteria</taxon>
        <taxon>Candidatus Falkowiibacteriota</taxon>
    </lineage>
</organism>
<evidence type="ECO:0000256" key="2">
    <source>
        <dbReference type="ARBA" id="ARBA00022679"/>
    </source>
</evidence>
<keyword evidence="1" id="KW-0489">Methyltransferase</keyword>
<dbReference type="AlphaFoldDB" id="A0A2H0V4V5"/>
<sequence length="241" mass="28315">MKPEKLQKITRKSYDSISRQFSKSRKYVWSDLAVFLPDIKDGDRVLDLGCGNGRLVDLLAVKKIKYIGVDNSRGLIKQAKEYHPKEKFKVKDALKLGYKNEFDVIITSAVLNHMPDNESRRLFLKNVYQALKPGGYFMMSNWNMWNTERKKNIQNFLIEKDKLSDNAFYQKYKIKKTELQPGDVMTEWGQGDVLYYYAFIPLELKDLLQKSKFKVLKNYYSFDGEKSTKFKSRNIITIAQK</sequence>
<dbReference type="InterPro" id="IPR051422">
    <property type="entry name" value="AlkB_tRNA_MeTrf/Diox"/>
</dbReference>
<protein>
    <recommendedName>
        <fullName evidence="3">Methyltransferase domain-containing protein</fullName>
    </recommendedName>
</protein>
<keyword evidence="2" id="KW-0808">Transferase</keyword>
<dbReference type="InterPro" id="IPR029063">
    <property type="entry name" value="SAM-dependent_MTases_sf"/>
</dbReference>
<feature type="domain" description="Methyltransferase" evidence="3">
    <location>
        <begin position="39"/>
        <end position="152"/>
    </location>
</feature>
<name>A0A2H0V4V5_9BACT</name>
<evidence type="ECO:0000256" key="1">
    <source>
        <dbReference type="ARBA" id="ARBA00022603"/>
    </source>
</evidence>
<dbReference type="InterPro" id="IPR025714">
    <property type="entry name" value="Methyltranfer_dom"/>
</dbReference>
<dbReference type="PANTHER" id="PTHR13069">
    <property type="entry name" value="ALKYLATED DNA REPAIR PROTEIN ALKB HOMOLOG 8"/>
    <property type="match status" value="1"/>
</dbReference>
<dbReference type="Gene3D" id="3.40.50.150">
    <property type="entry name" value="Vaccinia Virus protein VP39"/>
    <property type="match status" value="1"/>
</dbReference>
<gene>
    <name evidence="4" type="ORF">COT97_03245</name>
</gene>
<evidence type="ECO:0000313" key="5">
    <source>
        <dbReference type="Proteomes" id="UP000229901"/>
    </source>
</evidence>
<dbReference type="EMBL" id="PFAP01000020">
    <property type="protein sequence ID" value="PIR94075.1"/>
    <property type="molecule type" value="Genomic_DNA"/>
</dbReference>